<dbReference type="InterPro" id="IPR050216">
    <property type="entry name" value="LRR_domain-containing"/>
</dbReference>
<proteinExistence type="predicted"/>
<reference evidence="4 5" key="1">
    <citation type="journal article" date="2023" name="Commun. Biol.">
        <title>Reorganization of the ancestral sex-determining regions during the evolution of trioecy in Pleodorina starrii.</title>
        <authorList>
            <person name="Takahashi K."/>
            <person name="Suzuki S."/>
            <person name="Kawai-Toyooka H."/>
            <person name="Yamamoto K."/>
            <person name="Hamaji T."/>
            <person name="Ootsuki R."/>
            <person name="Yamaguchi H."/>
            <person name="Kawachi M."/>
            <person name="Higashiyama T."/>
            <person name="Nozaki H."/>
        </authorList>
    </citation>
    <scope>NUCLEOTIDE SEQUENCE [LARGE SCALE GENOMIC DNA]</scope>
    <source>
        <strain evidence="4 5">NIES-4479</strain>
    </source>
</reference>
<dbReference type="SUPFAM" id="SSF52047">
    <property type="entry name" value="RNI-like"/>
    <property type="match status" value="1"/>
</dbReference>
<evidence type="ECO:0000313" key="4">
    <source>
        <dbReference type="EMBL" id="GLC48868.1"/>
    </source>
</evidence>
<dbReference type="AlphaFoldDB" id="A0A9W6EXF1"/>
<dbReference type="PANTHER" id="PTHR48051">
    <property type="match status" value="1"/>
</dbReference>
<evidence type="ECO:0000313" key="5">
    <source>
        <dbReference type="Proteomes" id="UP001165080"/>
    </source>
</evidence>
<dbReference type="PANTHER" id="PTHR48051:SF46">
    <property type="entry name" value="LEUCINE RICH REPEAT-CONTAINING DOMAIN PROTEIN"/>
    <property type="match status" value="1"/>
</dbReference>
<dbReference type="EMBL" id="BRXU01000002">
    <property type="protein sequence ID" value="GLC48868.1"/>
    <property type="molecule type" value="Genomic_DNA"/>
</dbReference>
<sequence length="568" mass="58648">MLLNIGGKFHWSSVVVSVEAEMPRRRRPDTSSIAGGSHGVTGQGQAACFGSSPGALPGSSPSGLSSALMLFSRTSLSALPKLRSKAVVSWVEARASVKQNLLLDLGSTSHDFDGTRALETLLRAANRGSRGLRTLRLIWPDGAGGQDSYEMLGRLRGLEELHVNGLQQGFLGGTMPYLSGLSGLTRLSFTPKTFQFPVSVPSLPSNLRVLHLSNLWVSRLPLVSSAAPHLRELHLLQCHLMDGLLAALEGAPSLEELRMDGSRLTGPREETLAWEAASCPWPACPALRKLALADCALRALPAGVLRAFPGLELLDLSNNQDLGGAVGVPNAAAAAACLPPELTQLGSLTEVRLAKCGLTAVPAALLNVPSLTALDLYHNSLSSLPLAPAPAAPPPPLGSPAKAMQPTLAQAGAGPGPSSAVTGAGAGQALRLPQSPVNGVWAAAAAAAAVPARRSTAAAVPGGGGGGGGGFALFAERLVKLNIGMNRFTVWPQGLMACTSLRELVVGELLVARAPEGELERCAAALPGLTRLEVRGDSFEPRAVRNLMALQRAAAARGGRPRVEVTGA</sequence>
<dbReference type="Gene3D" id="3.80.10.10">
    <property type="entry name" value="Ribonuclease Inhibitor"/>
    <property type="match status" value="2"/>
</dbReference>
<dbReference type="InterPro" id="IPR032675">
    <property type="entry name" value="LRR_dom_sf"/>
</dbReference>
<organism evidence="4 5">
    <name type="scientific">Pleodorina starrii</name>
    <dbReference type="NCBI Taxonomy" id="330485"/>
    <lineage>
        <taxon>Eukaryota</taxon>
        <taxon>Viridiplantae</taxon>
        <taxon>Chlorophyta</taxon>
        <taxon>core chlorophytes</taxon>
        <taxon>Chlorophyceae</taxon>
        <taxon>CS clade</taxon>
        <taxon>Chlamydomonadales</taxon>
        <taxon>Volvocaceae</taxon>
        <taxon>Pleodorina</taxon>
    </lineage>
</organism>
<keyword evidence="5" id="KW-1185">Reference proteome</keyword>
<comment type="subcellular location">
    <subcellularLocation>
        <location evidence="1">Cytoplasm</location>
        <location evidence="1">Cytoskeleton</location>
        <location evidence="1">Cilium axoneme</location>
    </subcellularLocation>
</comment>
<protein>
    <submittedName>
        <fullName evidence="4">Uncharacterized protein</fullName>
    </submittedName>
</protein>
<evidence type="ECO:0000256" key="2">
    <source>
        <dbReference type="ARBA" id="ARBA00022614"/>
    </source>
</evidence>
<dbReference type="Proteomes" id="UP001165080">
    <property type="component" value="Unassembled WGS sequence"/>
</dbReference>
<comment type="caution">
    <text evidence="4">The sequence shown here is derived from an EMBL/GenBank/DDBJ whole genome shotgun (WGS) entry which is preliminary data.</text>
</comment>
<dbReference type="GO" id="GO:0005930">
    <property type="term" value="C:axoneme"/>
    <property type="evidence" value="ECO:0007669"/>
    <property type="project" value="UniProtKB-SubCell"/>
</dbReference>
<name>A0A9W6EXF1_9CHLO</name>
<evidence type="ECO:0000256" key="3">
    <source>
        <dbReference type="ARBA" id="ARBA00022737"/>
    </source>
</evidence>
<accession>A0A9W6EXF1</accession>
<keyword evidence="2" id="KW-0433">Leucine-rich repeat</keyword>
<evidence type="ECO:0000256" key="1">
    <source>
        <dbReference type="ARBA" id="ARBA00004430"/>
    </source>
</evidence>
<keyword evidence="3" id="KW-0677">Repeat</keyword>
<gene>
    <name evidence="4" type="primary">PLEST005881</name>
    <name evidence="4" type="ORF">PLESTB_000157200</name>
</gene>